<accession>A0ABN9XDV2</accession>
<gene>
    <name evidence="2" type="ORF">PCOR1329_LOCUS74693</name>
</gene>
<feature type="compositionally biased region" description="Pro residues" evidence="1">
    <location>
        <begin position="307"/>
        <end position="318"/>
    </location>
</feature>
<comment type="caution">
    <text evidence="2">The sequence shown here is derived from an EMBL/GenBank/DDBJ whole genome shotgun (WGS) entry which is preliminary data.</text>
</comment>
<organism evidence="2 3">
    <name type="scientific">Prorocentrum cordatum</name>
    <dbReference type="NCBI Taxonomy" id="2364126"/>
    <lineage>
        <taxon>Eukaryota</taxon>
        <taxon>Sar</taxon>
        <taxon>Alveolata</taxon>
        <taxon>Dinophyceae</taxon>
        <taxon>Prorocentrales</taxon>
        <taxon>Prorocentraceae</taxon>
        <taxon>Prorocentrum</taxon>
    </lineage>
</organism>
<feature type="compositionally biased region" description="Basic and acidic residues" evidence="1">
    <location>
        <begin position="28"/>
        <end position="41"/>
    </location>
</feature>
<dbReference type="EMBL" id="CAUYUJ010020148">
    <property type="protein sequence ID" value="CAK0896147.1"/>
    <property type="molecule type" value="Genomic_DNA"/>
</dbReference>
<reference evidence="2" key="1">
    <citation type="submission" date="2023-10" db="EMBL/GenBank/DDBJ databases">
        <authorList>
            <person name="Chen Y."/>
            <person name="Shah S."/>
            <person name="Dougan E. K."/>
            <person name="Thang M."/>
            <person name="Chan C."/>
        </authorList>
    </citation>
    <scope>NUCLEOTIDE SEQUENCE [LARGE SCALE GENOMIC DNA]</scope>
</reference>
<evidence type="ECO:0000313" key="3">
    <source>
        <dbReference type="Proteomes" id="UP001189429"/>
    </source>
</evidence>
<dbReference type="SUPFAM" id="SSF101447">
    <property type="entry name" value="Formin homology 2 domain (FH2 domain)"/>
    <property type="match status" value="1"/>
</dbReference>
<proteinExistence type="predicted"/>
<feature type="region of interest" description="Disordered" evidence="1">
    <location>
        <begin position="445"/>
        <end position="464"/>
    </location>
</feature>
<sequence length="464" mass="47506">MGSQARRPAGPEPEQDGADDASDAADSDAAREAGEGADPRRQLFRQTSAAGSRPASDADEWSDGSAGQDTQALAVAWAQAADPTRTESPAAFWAQFSEHDAAEDAAALVLDREDDGGGHGGGDATPEEAGPPPRAEMDRHDALAQALEQLSPRTLARLLGRAQKSDLLRASGSEPDASNGSCPGTPPVEGAGPERPPLPPGARWVSQEEAALARSNAAPRQDQQGQATSMALLALAAGGRSKKPGFLLSTRSKAAGAPLSRACKLRPKARVEPRVDTGLRGSRRSSLDPRASGSDGAEPSEAEASPKSPPLAPPPAPPGASAEAPRAPPPEPADPPKKGKGKGKGPPPPPKAKAPEAPPEKKEEPEQKPPEKGKGKKGPAPPAPKAEGPAEGAGKAKGKGKAPPPKAKAAAKAPPTKKDEEEGAHARRQLAKLKPLGWQKILNTEGTIWGEEDNDADMQGSPTG</sequence>
<evidence type="ECO:0000313" key="2">
    <source>
        <dbReference type="EMBL" id="CAK0896147.1"/>
    </source>
</evidence>
<evidence type="ECO:0000256" key="1">
    <source>
        <dbReference type="SAM" id="MobiDB-lite"/>
    </source>
</evidence>
<keyword evidence="3" id="KW-1185">Reference proteome</keyword>
<dbReference type="Proteomes" id="UP001189429">
    <property type="component" value="Unassembled WGS sequence"/>
</dbReference>
<name>A0ABN9XDV2_9DINO</name>
<protein>
    <submittedName>
        <fullName evidence="2">Uncharacterized protein</fullName>
    </submittedName>
</protein>
<feature type="compositionally biased region" description="Low complexity" evidence="1">
    <location>
        <begin position="291"/>
        <end position="306"/>
    </location>
</feature>
<feature type="compositionally biased region" description="Basic and acidic residues" evidence="1">
    <location>
        <begin position="358"/>
        <end position="373"/>
    </location>
</feature>
<feature type="compositionally biased region" description="Low complexity" evidence="1">
    <location>
        <begin position="72"/>
        <end position="81"/>
    </location>
</feature>
<feature type="compositionally biased region" description="Basic and acidic residues" evidence="1">
    <location>
        <begin position="416"/>
        <end position="425"/>
    </location>
</feature>
<feature type="region of interest" description="Disordered" evidence="1">
    <location>
        <begin position="240"/>
        <end position="433"/>
    </location>
</feature>
<feature type="region of interest" description="Disordered" evidence="1">
    <location>
        <begin position="1"/>
        <end position="226"/>
    </location>
</feature>
<feature type="compositionally biased region" description="Acidic residues" evidence="1">
    <location>
        <begin position="13"/>
        <end position="26"/>
    </location>
</feature>